<evidence type="ECO:0000259" key="9">
    <source>
        <dbReference type="PROSITE" id="PS50850"/>
    </source>
</evidence>
<keyword evidence="3 8" id="KW-0812">Transmembrane</keyword>
<dbReference type="InterPro" id="IPR044770">
    <property type="entry name" value="MFS_spinster-like"/>
</dbReference>
<dbReference type="PANTHER" id="PTHR23505:SF79">
    <property type="entry name" value="PROTEIN SPINSTER"/>
    <property type="match status" value="1"/>
</dbReference>
<dbReference type="InParanoid" id="A7SA53"/>
<sequence>MSVKENLNESLLANEVASTDQTRSPTSGNSSEIMASRFVCGGPNFTVAVLFFINLLNYMDRFTIVGVLSSIQKYFDEEENSVAGLLQTVFVCSYMVFAPIFGYLGDRLRRKYLMALGILVWSGTVFASTLLDQDDYWYFLLLRGVVGIGEASYSTMAPTIIGDLFTGDMRTKMLSIFYFAIPVGSGLGYVVGSKVAHALGSWQWGMRVTPVLGVACVLLCLFVVHEPPRGAIERGFNPNLLSASTVHQSTSYWDDLKYLFKVKSFIWLDLGFTCVAFVTGSLAFWAPKFLYYAAKMQDLHLRKDDITFNFGLITCAAGIVGVWLGAELARRWRVYNKRADALICAIGLIGCTPFLYLAIVFAHKSLVSAYVTVFIGEVLLCMNWAPVGDMVLYVIIPPRRSSAGAVQILISHLFGDAGSPWLIGEVSDLIRGARDTDEGHQTSMEYALLINTFIAVLGGLCFILCAFYIVADREAADRHNHDDDDESLLSSVAGDLQDRDMTDRENSTEGLSVPVDVHNCISSRPQLDQLVQPPQVV</sequence>
<keyword evidence="5 8" id="KW-0472">Membrane</keyword>
<dbReference type="eggNOG" id="KOG1330">
    <property type="taxonomic scope" value="Eukaryota"/>
</dbReference>
<feature type="transmembrane region" description="Helical" evidence="8">
    <location>
        <begin position="341"/>
        <end position="363"/>
    </location>
</feature>
<feature type="region of interest" description="Disordered" evidence="7">
    <location>
        <begin position="479"/>
        <end position="509"/>
    </location>
</feature>
<dbReference type="Gene3D" id="1.20.1250.20">
    <property type="entry name" value="MFS general substrate transporter like domains"/>
    <property type="match status" value="1"/>
</dbReference>
<evidence type="ECO:0000313" key="10">
    <source>
        <dbReference type="EMBL" id="EDO39433.1"/>
    </source>
</evidence>
<evidence type="ECO:0000256" key="7">
    <source>
        <dbReference type="SAM" id="MobiDB-lite"/>
    </source>
</evidence>
<dbReference type="InterPro" id="IPR020846">
    <property type="entry name" value="MFS_dom"/>
</dbReference>
<dbReference type="InterPro" id="IPR011701">
    <property type="entry name" value="MFS"/>
</dbReference>
<comment type="similarity">
    <text evidence="6">Belongs to the major facilitator superfamily. Spinster (TC 2.A.1.49) family.</text>
</comment>
<feature type="transmembrane region" description="Helical" evidence="8">
    <location>
        <begin position="446"/>
        <end position="471"/>
    </location>
</feature>
<feature type="transmembrane region" description="Helical" evidence="8">
    <location>
        <begin position="173"/>
        <end position="192"/>
    </location>
</feature>
<dbReference type="PROSITE" id="PS50850">
    <property type="entry name" value="MFS"/>
    <property type="match status" value="1"/>
</dbReference>
<feature type="transmembrane region" description="Helical" evidence="8">
    <location>
        <begin position="403"/>
        <end position="423"/>
    </location>
</feature>
<dbReference type="EMBL" id="DS469607">
    <property type="protein sequence ID" value="EDO39433.1"/>
    <property type="molecule type" value="Genomic_DNA"/>
</dbReference>
<dbReference type="STRING" id="45351.A7SA53"/>
<evidence type="ECO:0000313" key="11">
    <source>
        <dbReference type="Proteomes" id="UP000001593"/>
    </source>
</evidence>
<dbReference type="OMA" id="YICAAGL"/>
<evidence type="ECO:0000256" key="3">
    <source>
        <dbReference type="ARBA" id="ARBA00022692"/>
    </source>
</evidence>
<proteinExistence type="inferred from homology"/>
<feature type="transmembrane region" description="Helical" evidence="8">
    <location>
        <begin position="306"/>
        <end position="329"/>
    </location>
</feature>
<dbReference type="PANTHER" id="PTHR23505">
    <property type="entry name" value="SPINSTER"/>
    <property type="match status" value="1"/>
</dbReference>
<feature type="transmembrane region" description="Helical" evidence="8">
    <location>
        <begin position="265"/>
        <end position="286"/>
    </location>
</feature>
<evidence type="ECO:0000256" key="4">
    <source>
        <dbReference type="ARBA" id="ARBA00022989"/>
    </source>
</evidence>
<dbReference type="AlphaFoldDB" id="A7SA53"/>
<evidence type="ECO:0000256" key="8">
    <source>
        <dbReference type="SAM" id="Phobius"/>
    </source>
</evidence>
<dbReference type="OrthoDB" id="6770063at2759"/>
<reference evidence="10 11" key="1">
    <citation type="journal article" date="2007" name="Science">
        <title>Sea anemone genome reveals ancestral eumetazoan gene repertoire and genomic organization.</title>
        <authorList>
            <person name="Putnam N.H."/>
            <person name="Srivastava M."/>
            <person name="Hellsten U."/>
            <person name="Dirks B."/>
            <person name="Chapman J."/>
            <person name="Salamov A."/>
            <person name="Terry A."/>
            <person name="Shapiro H."/>
            <person name="Lindquist E."/>
            <person name="Kapitonov V.V."/>
            <person name="Jurka J."/>
            <person name="Genikhovich G."/>
            <person name="Grigoriev I.V."/>
            <person name="Lucas S.M."/>
            <person name="Steele R.E."/>
            <person name="Finnerty J.R."/>
            <person name="Technau U."/>
            <person name="Martindale M.Q."/>
            <person name="Rokhsar D.S."/>
        </authorList>
    </citation>
    <scope>NUCLEOTIDE SEQUENCE [LARGE SCALE GENOMIC DNA]</scope>
    <source>
        <strain evidence="11">CH2 X CH6</strain>
    </source>
</reference>
<feature type="transmembrane region" description="Helical" evidence="8">
    <location>
        <begin position="38"/>
        <end position="59"/>
    </location>
</feature>
<feature type="transmembrane region" description="Helical" evidence="8">
    <location>
        <begin position="137"/>
        <end position="161"/>
    </location>
</feature>
<dbReference type="CDD" id="cd17328">
    <property type="entry name" value="MFS_spinster_like"/>
    <property type="match status" value="1"/>
</dbReference>
<dbReference type="PhylomeDB" id="A7SA53"/>
<feature type="transmembrane region" description="Helical" evidence="8">
    <location>
        <begin position="112"/>
        <end position="131"/>
    </location>
</feature>
<evidence type="ECO:0000256" key="1">
    <source>
        <dbReference type="ARBA" id="ARBA00004141"/>
    </source>
</evidence>
<dbReference type="Pfam" id="PF07690">
    <property type="entry name" value="MFS_1"/>
    <property type="match status" value="1"/>
</dbReference>
<protein>
    <recommendedName>
        <fullName evidence="9">Major facilitator superfamily (MFS) profile domain-containing protein</fullName>
    </recommendedName>
</protein>
<dbReference type="KEGG" id="nve:5511073"/>
<feature type="transmembrane region" description="Helical" evidence="8">
    <location>
        <begin position="204"/>
        <end position="224"/>
    </location>
</feature>
<dbReference type="Proteomes" id="UP000001593">
    <property type="component" value="Unassembled WGS sequence"/>
</dbReference>
<dbReference type="InterPro" id="IPR036259">
    <property type="entry name" value="MFS_trans_sf"/>
</dbReference>
<dbReference type="HOGENOM" id="CLU_001265_5_12_1"/>
<keyword evidence="2" id="KW-0813">Transport</keyword>
<evidence type="ECO:0000256" key="6">
    <source>
        <dbReference type="ARBA" id="ARBA00024338"/>
    </source>
</evidence>
<dbReference type="SUPFAM" id="SSF103473">
    <property type="entry name" value="MFS general substrate transporter"/>
    <property type="match status" value="1"/>
</dbReference>
<name>A7SA53_NEMVE</name>
<feature type="domain" description="Major facilitator superfamily (MFS) profile" evidence="9">
    <location>
        <begin position="46"/>
        <end position="476"/>
    </location>
</feature>
<comment type="subcellular location">
    <subcellularLocation>
        <location evidence="1">Membrane</location>
        <topology evidence="1">Multi-pass membrane protein</topology>
    </subcellularLocation>
</comment>
<dbReference type="GO" id="GO:0022857">
    <property type="term" value="F:transmembrane transporter activity"/>
    <property type="evidence" value="ECO:0000318"/>
    <property type="project" value="GO_Central"/>
</dbReference>
<gene>
    <name evidence="10" type="ORF">NEMVEDRAFT_v1g243901</name>
</gene>
<keyword evidence="4 8" id="KW-1133">Transmembrane helix</keyword>
<evidence type="ECO:0000256" key="5">
    <source>
        <dbReference type="ARBA" id="ARBA00023136"/>
    </source>
</evidence>
<feature type="compositionally biased region" description="Basic and acidic residues" evidence="7">
    <location>
        <begin position="496"/>
        <end position="507"/>
    </location>
</feature>
<evidence type="ECO:0000256" key="2">
    <source>
        <dbReference type="ARBA" id="ARBA00022448"/>
    </source>
</evidence>
<feature type="transmembrane region" description="Helical" evidence="8">
    <location>
        <begin position="369"/>
        <end position="396"/>
    </location>
</feature>
<organism evidence="10 11">
    <name type="scientific">Nematostella vectensis</name>
    <name type="common">Starlet sea anemone</name>
    <dbReference type="NCBI Taxonomy" id="45351"/>
    <lineage>
        <taxon>Eukaryota</taxon>
        <taxon>Metazoa</taxon>
        <taxon>Cnidaria</taxon>
        <taxon>Anthozoa</taxon>
        <taxon>Hexacorallia</taxon>
        <taxon>Actiniaria</taxon>
        <taxon>Edwardsiidae</taxon>
        <taxon>Nematostella</taxon>
    </lineage>
</organism>
<dbReference type="GO" id="GO:0016020">
    <property type="term" value="C:membrane"/>
    <property type="evidence" value="ECO:0000318"/>
    <property type="project" value="GO_Central"/>
</dbReference>
<keyword evidence="11" id="KW-1185">Reference proteome</keyword>
<feature type="transmembrane region" description="Helical" evidence="8">
    <location>
        <begin position="84"/>
        <end position="105"/>
    </location>
</feature>
<accession>A7SA53</accession>
<dbReference type="PRINTS" id="PR01036">
    <property type="entry name" value="TCRTETB"/>
</dbReference>